<reference evidence="1" key="1">
    <citation type="submission" date="2022-07" db="EMBL/GenBank/DDBJ databases">
        <title>Genome Sequence of Phlebia brevispora.</title>
        <authorList>
            <person name="Buettner E."/>
        </authorList>
    </citation>
    <scope>NUCLEOTIDE SEQUENCE</scope>
    <source>
        <strain evidence="1">MPL23</strain>
    </source>
</reference>
<organism evidence="1 2">
    <name type="scientific">Phlebia brevispora</name>
    <dbReference type="NCBI Taxonomy" id="194682"/>
    <lineage>
        <taxon>Eukaryota</taxon>
        <taxon>Fungi</taxon>
        <taxon>Dikarya</taxon>
        <taxon>Basidiomycota</taxon>
        <taxon>Agaricomycotina</taxon>
        <taxon>Agaricomycetes</taxon>
        <taxon>Polyporales</taxon>
        <taxon>Meruliaceae</taxon>
        <taxon>Phlebia</taxon>
    </lineage>
</organism>
<keyword evidence="2" id="KW-1185">Reference proteome</keyword>
<gene>
    <name evidence="1" type="ORF">NM688_g25</name>
</gene>
<evidence type="ECO:0000313" key="1">
    <source>
        <dbReference type="EMBL" id="KAJ3559944.1"/>
    </source>
</evidence>
<evidence type="ECO:0000313" key="2">
    <source>
        <dbReference type="Proteomes" id="UP001148662"/>
    </source>
</evidence>
<comment type="caution">
    <text evidence="1">The sequence shown here is derived from an EMBL/GenBank/DDBJ whole genome shotgun (WGS) entry which is preliminary data.</text>
</comment>
<proteinExistence type="predicted"/>
<name>A0ACC1TFC7_9APHY</name>
<protein>
    <submittedName>
        <fullName evidence="1">Uncharacterized protein</fullName>
    </submittedName>
</protein>
<dbReference type="Proteomes" id="UP001148662">
    <property type="component" value="Unassembled WGS sequence"/>
</dbReference>
<sequence length="1775" mass="198306">MTQHQAESSDVPSSPEDGSNFRRSLQIDMKGLVGDAVGNMSISPGSRDVVLAARKGLFIIDLEAPLNVPRFLPQGGTWDVADVQWNPHMSRQEYIVSTSSEKLLIWNLYLSGKTSIEHILRSHYRAITDINWHTTDPDVVVSTGIDSWLWAWDLRTPEKPVMGLCAFNAGGTQVKWNRQDGNILASSHSNEVLIWDRRKGSLPISQIRAHSAKIYGIDWSHRKRNELVTCSLDKTIKVWDIQKPVDEEGQYQPTLTIRTAYPIWRARDLPFGHGILSLPQRGETTLEMYSPSNPSEPVERFEGHADVVKDAYWPAENSEFQLITWSKDRTLRFWPIDDEVMEKVGSSKMPAVSANVPSLDKRLSFRNPPIASDLPPALSAPVGHRAILAEVRASQPLRPPKLSALRHSQETAPTRASSKAPGKAIVIPEKERAGTMSRGYVAGRSANITTFAWISSVKVGGKRDDSSGPTSGGESGGPSRISSRSRPPSVMDPSMSMSNLEVRSGSRDRDADSRETESNQSLQEEITSVVNKLTAAKVKLEKADLTKKRTCTFGLHGPWGDSTSVFIRISFTFPRDYPQATHPGGTPQVDLERNPLISVKNRVYILRRLRAIREQERPCLEACLRFLLFRDEDENIRTPNMDSESSSEDEETQAVARRGKEGTFSLLRGDKTLTEPRTSQGVFGPNGELVCFFRAPPRIVRGPIRDLSSSPSSDPRHDTPAPRLFWSPILLSDAVRRLELAARDREVEATEIKRAEDAHSILRIMSNLFTFPHQKSRRVSEQSSLRPTDELQNNYSLLPTRLRSTVYIKNASLITGTDVEAARQYVFPTTDPAEACRVNADTARLLGRVDHERVFRTLQILLAEDQKSNLPSRQTGTLQSVGNPLALKIMEKLYAELCLDKDIQMLAMMSIVLLRLAAELRNPLRLIETPTTPAAQQRSDYFAFKRNAGYRQSPLSPLWSRTTPSPTSYLFNANSMRRFISASKSSGGPLSRTQYSPQSPQIKEFREDAGGAGSAPKSWSEAIAVGPLRNSVSFSSTGHHRRPTFSQVVSSGPPSEERKRVHVEIAPHMRMQRVIFRLQARQRRQLEIHLWAYADMLLAWSLPQKRAELLHSAGTELGMDLAHPVLADMLDSTPLGVLFTRPNVLKHVNPITGLVYPTLVFGAYMLHTSDVGRCAGILGVQQDAVAAVWSVWKNTFQACEALCTLIHADPRTHRFATGMSRAENGGLDRTTWRIFVAFLRGRLHLLAMHFSKTYTQLLLNLPPELRENAIEYRRLKKLIKQVVEELTSIGLSPEVLHKVLLESRTTDLKGKAKETGSPWVEIGSSEDATGLPKVVYEVNTDSDHFEPRLRLIVSNGEDDLVKFPAAPTVEDDSDSEDNHAHIEEITGDEVQDDDKLTIPSSSRGRTSESSGHRSHSTSPEPLSTTTKGDTKEVVISLPSDTVFFEVLLETFEALNNHLAAVRNEFVVNVTDLSRTISDTARPMSSLSSFHAYSHSTNPAAVSVHTPSALSLSSTKSDLYSWREIFQLYVDTEVFESHSERTRGERSIEDAEERLKLFIQRMTEKGFITGHTLKLKESRDALQTFLRLNTFILDLKRFQFATSEATRKILKKHTKRTALPMSPSLSSRFMLPSVPSASADISSALVPITSNAGASLSLILVQAISEILLPVIPHIDDYACVICMNIAFKPIRLQCGHLFCVRCLVKMQKRGQDGCPMCRAPTVLSANRTNVDWALVNFMKDWFPIEAKKKLQQNEREAAEEQMEELGFKEESCIIA</sequence>
<dbReference type="EMBL" id="JANHOG010000002">
    <property type="protein sequence ID" value="KAJ3559944.1"/>
    <property type="molecule type" value="Genomic_DNA"/>
</dbReference>
<accession>A0ACC1TFC7</accession>